<dbReference type="Proteomes" id="UP000603940">
    <property type="component" value="Unassembled WGS sequence"/>
</dbReference>
<dbReference type="InterPro" id="IPR010626">
    <property type="entry name" value="DUF1217"/>
</dbReference>
<reference evidence="1 2" key="1">
    <citation type="journal article" date="2009" name="Int. J. Syst. Evol. Microbiol.">
        <title>Transfer of Teichococcus ludipueritiae and Muricoccus roseus to the genus Roseomonas, as Roseomonas ludipueritiae comb. nov. and Roseomonas rosea comb. nov., respectively, and emended description of the genus Roseomonas.</title>
        <authorList>
            <person name="Sanchez-Porro C."/>
            <person name="Gallego V."/>
            <person name="Busse H.J."/>
            <person name="Kampfer P."/>
            <person name="Ventosa A."/>
        </authorList>
    </citation>
    <scope>NUCLEOTIDE SEQUENCE [LARGE SCALE GENOMIC DNA]</scope>
    <source>
        <strain evidence="1 2">DSM 14915</strain>
    </source>
</reference>
<dbReference type="Pfam" id="PF06748">
    <property type="entry name" value="DUF1217"/>
    <property type="match status" value="2"/>
</dbReference>
<comment type="caution">
    <text evidence="1">The sequence shown here is derived from an EMBL/GenBank/DDBJ whole genome shotgun (WGS) entry which is preliminary data.</text>
</comment>
<accession>A0ABR7RDB7</accession>
<evidence type="ECO:0000313" key="1">
    <source>
        <dbReference type="EMBL" id="MBC9179859.1"/>
    </source>
</evidence>
<protein>
    <submittedName>
        <fullName evidence="1">DUF1217 domain-containing protein</fullName>
    </submittedName>
</protein>
<dbReference type="SUPFAM" id="SSF158837">
    <property type="entry name" value="AGR C 984p-like"/>
    <property type="match status" value="1"/>
</dbReference>
<dbReference type="EMBL" id="JACTUZ010000191">
    <property type="protein sequence ID" value="MBC9179859.1"/>
    <property type="molecule type" value="Genomic_DNA"/>
</dbReference>
<proteinExistence type="predicted"/>
<evidence type="ECO:0000313" key="2">
    <source>
        <dbReference type="Proteomes" id="UP000603940"/>
    </source>
</evidence>
<dbReference type="InterPro" id="IPR023157">
    <property type="entry name" value="AGR-C-984p-like_sf"/>
</dbReference>
<organism evidence="1 2">
    <name type="scientific">Pseudoroseomonas ludipueritiae</name>
    <dbReference type="NCBI Taxonomy" id="198093"/>
    <lineage>
        <taxon>Bacteria</taxon>
        <taxon>Pseudomonadati</taxon>
        <taxon>Pseudomonadota</taxon>
        <taxon>Alphaproteobacteria</taxon>
        <taxon>Acetobacterales</taxon>
        <taxon>Acetobacteraceae</taxon>
        <taxon>Pseudoroseomonas</taxon>
    </lineage>
</organism>
<gene>
    <name evidence="1" type="ORF">IBL25_23210</name>
</gene>
<sequence>MSITPITIGVPGGVAGWKILQSRKIADFTAFTKDPSLQRDVSYLREKLPTKLTAKDLLADRRLQEMVLTAYGLDSQIGMNALMQKVLDSDPNDSGSVAARMVDSRYKQLSNALNYGGIAIPEIPAVPSSATIQVEGIRQGKTFESFSGSFGGVKVSGLDLSKASNRLELAATLQATFRRADGGNSHITVTALGGKLVFTDGKGRGGATNFILVASQGSTAQAALAANTAGSVAVPAQGGPAVSKSATVEEIVARFTQARFEESLGETSETLRKAIYAKRSLPSVTSWYSVIADRNLASVVQNVLGLPESFGQINVDQQKAMLERRMDIADFKDNAKLTKMLDRYVARSSVAEAQALASSSGIATLVQPIAWGGDSFTGSSAAALFSIIGVR</sequence>
<name>A0ABR7RDB7_9PROT</name>
<keyword evidence="2" id="KW-1185">Reference proteome</keyword>
<dbReference type="Gene3D" id="1.10.3700.10">
    <property type="entry name" value="AGR C 984p-like"/>
    <property type="match status" value="2"/>
</dbReference>